<name>A0ABS8YNG7_9BACL</name>
<evidence type="ECO:0000256" key="1">
    <source>
        <dbReference type="SAM" id="MobiDB-lite"/>
    </source>
</evidence>
<comment type="caution">
    <text evidence="2">The sequence shown here is derived from an EMBL/GenBank/DDBJ whole genome shotgun (WGS) entry which is preliminary data.</text>
</comment>
<keyword evidence="3" id="KW-1185">Reference proteome</keyword>
<accession>A0ABS8YNG7</accession>
<dbReference type="Proteomes" id="UP001199916">
    <property type="component" value="Unassembled WGS sequence"/>
</dbReference>
<evidence type="ECO:0000313" key="3">
    <source>
        <dbReference type="Proteomes" id="UP001199916"/>
    </source>
</evidence>
<feature type="region of interest" description="Disordered" evidence="1">
    <location>
        <begin position="1"/>
        <end position="26"/>
    </location>
</feature>
<evidence type="ECO:0000313" key="2">
    <source>
        <dbReference type="EMBL" id="MCE5171862.1"/>
    </source>
</evidence>
<dbReference type="RefSeq" id="WP_233698213.1">
    <property type="nucleotide sequence ID" value="NZ_JAJNBZ010000021.1"/>
</dbReference>
<reference evidence="2 3" key="1">
    <citation type="submission" date="2021-11" db="EMBL/GenBank/DDBJ databases">
        <title>Draft genome sequence of Paenibacillus profundus YoMME, a new Gram-positive bacteria with exoelectrogenic properties.</title>
        <authorList>
            <person name="Hubenova Y."/>
            <person name="Hubenova E."/>
            <person name="Manasiev Y."/>
            <person name="Peykov S."/>
            <person name="Mitov M."/>
        </authorList>
    </citation>
    <scope>NUCLEOTIDE SEQUENCE [LARGE SCALE GENOMIC DNA]</scope>
    <source>
        <strain evidence="2 3">YoMME</strain>
    </source>
</reference>
<gene>
    <name evidence="2" type="ORF">LQV63_21515</name>
</gene>
<sequence>MKVNSSTTLEPKLYGMNGQGQVNKQPKMETGTIPGLKHDTVDISPTGRQLAVGAIEHHVATYYGNAEINDSLHRLLEGKAPEVRTAVYTVIQSNLVPDGTVSDSKERAALLELGLTQAKYIADNYFKDGEAAEMLNTMNKIAAMSHKETINPVAGNATYIPPSQKPQGAPDDYVNITDLMKRFEPESHGQLQEAIVNGGDWSGILMKFAHKIPQNKEWLDTYRQEASLPMKEVPAARIDSRFDGANTANMAAFVKDLQSMIQKAQLANTDFLSRNIDYFAHVLGYRAS</sequence>
<proteinExistence type="predicted"/>
<organism evidence="2 3">
    <name type="scientific">Paenibacillus profundus</name>
    <dbReference type="NCBI Taxonomy" id="1173085"/>
    <lineage>
        <taxon>Bacteria</taxon>
        <taxon>Bacillati</taxon>
        <taxon>Bacillota</taxon>
        <taxon>Bacilli</taxon>
        <taxon>Bacillales</taxon>
        <taxon>Paenibacillaceae</taxon>
        <taxon>Paenibacillus</taxon>
    </lineage>
</organism>
<dbReference type="EMBL" id="JAJNBZ010000021">
    <property type="protein sequence ID" value="MCE5171862.1"/>
    <property type="molecule type" value="Genomic_DNA"/>
</dbReference>
<protein>
    <submittedName>
        <fullName evidence="2">Uncharacterized protein</fullName>
    </submittedName>
</protein>